<dbReference type="eggNOG" id="KOG4751">
    <property type="taxonomic scope" value="Eukaryota"/>
</dbReference>
<dbReference type="Gene3D" id="2.40.50.140">
    <property type="entry name" value="Nucleic acid-binding proteins"/>
    <property type="match status" value="3"/>
</dbReference>
<dbReference type="AlphaFoldDB" id="V5GGE5"/>
<feature type="domain" description="BRCA2 OB1" evidence="2">
    <location>
        <begin position="106"/>
        <end position="227"/>
    </location>
</feature>
<dbReference type="SUPFAM" id="SSF81872">
    <property type="entry name" value="BRCA2 helical domain"/>
    <property type="match status" value="1"/>
</dbReference>
<reference evidence="4" key="1">
    <citation type="journal article" date="2013" name="Genome Announc.">
        <title>Draft genome sequence of Pseudozyma brasiliensis sp. nov. strain GHG001, a high producer of endo-1,4-xylanase isolated from an insect pest of sugarcane.</title>
        <authorList>
            <person name="Oliveira J.V.D.C."/>
            <person name="dos Santos R.A.C."/>
            <person name="Borges T.A."/>
            <person name="Riano-Pachon D.M."/>
            <person name="Goldman G.H."/>
        </authorList>
    </citation>
    <scope>NUCLEOTIDE SEQUENCE [LARGE SCALE GENOMIC DNA]</scope>
    <source>
        <strain evidence="4">GHG001</strain>
    </source>
</reference>
<dbReference type="GO" id="GO:0000724">
    <property type="term" value="P:double-strand break repair via homologous recombination"/>
    <property type="evidence" value="ECO:0007669"/>
    <property type="project" value="InterPro"/>
</dbReference>
<dbReference type="PANTHER" id="PTHR11289">
    <property type="entry name" value="BREAST CANCER TYPE 2 SUSCEPTIBILITY PROTEIN BRCA2"/>
    <property type="match status" value="1"/>
</dbReference>
<dbReference type="InterPro" id="IPR012340">
    <property type="entry name" value="NA-bd_OB-fold"/>
</dbReference>
<dbReference type="HOGENOM" id="CLU_045563_0_0_1"/>
<feature type="region of interest" description="Disordered" evidence="1">
    <location>
        <begin position="415"/>
        <end position="438"/>
    </location>
</feature>
<dbReference type="InterPro" id="IPR036315">
    <property type="entry name" value="BRCA2_hlx_sf"/>
</dbReference>
<dbReference type="OMA" id="MAPWHAK"/>
<dbReference type="OrthoDB" id="21095at2759"/>
<protein>
    <recommendedName>
        <fullName evidence="2">BRCA2 OB1 domain-containing protein</fullName>
    </recommendedName>
</protein>
<dbReference type="Pfam" id="PF09103">
    <property type="entry name" value="BRCA-2_OB1"/>
    <property type="match status" value="1"/>
</dbReference>
<dbReference type="GeneID" id="27421984"/>
<dbReference type="EMBL" id="KI545893">
    <property type="protein sequence ID" value="EST05052.1"/>
    <property type="molecule type" value="Genomic_DNA"/>
</dbReference>
<dbReference type="Proteomes" id="UP000019377">
    <property type="component" value="Unassembled WGS sequence"/>
</dbReference>
<gene>
    <name evidence="3" type="ORF">PSEUBRA_SCAF7g04603</name>
</gene>
<dbReference type="InterPro" id="IPR015525">
    <property type="entry name" value="BRCA2"/>
</dbReference>
<evidence type="ECO:0000313" key="4">
    <source>
        <dbReference type="Proteomes" id="UP000019377"/>
    </source>
</evidence>
<sequence>MQMIAKGVPDEIVVILNDASKAAQYAFESSDGTLLTQHVALEELLARGCSAAKLPWVQNHWTLILWKLAALVRLEPSSAPERWSWDELIRQLLYRYEREVHLAQRSCLKRIQEHDSSAARPMVLLVSKIFEEETEVQDRSGAIVPRKSTILELSDGWYRIQAQIDATLTCACQRGRLRIGQKLAVTGATLDAVGDGNEVLAAYHMTSLILAANSVSLARWDAKLGFSATPFCASLRSLTPGGGLVSLMDVVLTRVHPLAYMDADRANFNPSAARGEQEEEEAREAWVKKREDAVQQLQLQAESDNGRLYDLVEALSDLLGDSFLPSVPDDPTGHLMAVANQLFDQLRAQPNPASAVNQLVVAAGHTSLVPWLHNLAKGAILAGEGMGGSRLSEDLDKLCPPRKVREFRVVKFRDARLPPPPPAAAQQSNGNGAGPKKKNPYAREVLLTVYDAGKLGDELREGRRFLVTNLMPSERSAWRKADEAADISLCTRRDTKWRPLS</sequence>
<accession>V5GGE5</accession>
<dbReference type="InterPro" id="IPR015187">
    <property type="entry name" value="BRCA2_OB_1"/>
</dbReference>
<dbReference type="CDD" id="cd04493">
    <property type="entry name" value="BRCA2DBD_OB1"/>
    <property type="match status" value="1"/>
</dbReference>
<evidence type="ECO:0000259" key="2">
    <source>
        <dbReference type="Pfam" id="PF09103"/>
    </source>
</evidence>
<keyword evidence="4" id="KW-1185">Reference proteome</keyword>
<name>V5GGE5_KALBG</name>
<dbReference type="PANTHER" id="PTHR11289:SF0">
    <property type="entry name" value="BREAST CANCER TYPE 2 SUSCEPTIBILITY PROTEIN"/>
    <property type="match status" value="1"/>
</dbReference>
<proteinExistence type="predicted"/>
<dbReference type="STRING" id="1365824.V5GGE5"/>
<evidence type="ECO:0000256" key="1">
    <source>
        <dbReference type="SAM" id="MobiDB-lite"/>
    </source>
</evidence>
<dbReference type="SUPFAM" id="SSF50249">
    <property type="entry name" value="Nucleic acid-binding proteins"/>
    <property type="match status" value="2"/>
</dbReference>
<dbReference type="GO" id="GO:0006355">
    <property type="term" value="P:regulation of DNA-templated transcription"/>
    <property type="evidence" value="ECO:0007669"/>
    <property type="project" value="TreeGrafter"/>
</dbReference>
<organism evidence="3 4">
    <name type="scientific">Kalmanozyma brasiliensis (strain GHG001)</name>
    <name type="common">Yeast</name>
    <name type="synonym">Pseudozyma brasiliensis</name>
    <dbReference type="NCBI Taxonomy" id="1365824"/>
    <lineage>
        <taxon>Eukaryota</taxon>
        <taxon>Fungi</taxon>
        <taxon>Dikarya</taxon>
        <taxon>Basidiomycota</taxon>
        <taxon>Ustilaginomycotina</taxon>
        <taxon>Ustilaginomycetes</taxon>
        <taxon>Ustilaginales</taxon>
        <taxon>Ustilaginaceae</taxon>
        <taxon>Kalmanozyma</taxon>
    </lineage>
</organism>
<evidence type="ECO:0000313" key="3">
    <source>
        <dbReference type="EMBL" id="EST05052.1"/>
    </source>
</evidence>